<dbReference type="Gene3D" id="3.40.50.1440">
    <property type="entry name" value="Tubulin/FtsZ, GTPase domain"/>
    <property type="match status" value="1"/>
</dbReference>
<evidence type="ECO:0000259" key="4">
    <source>
        <dbReference type="Pfam" id="PF21011"/>
    </source>
</evidence>
<dbReference type="Pfam" id="PF21011">
    <property type="entry name" value="CetZ_C"/>
    <property type="match status" value="1"/>
</dbReference>
<dbReference type="GO" id="GO:0051301">
    <property type="term" value="P:cell division"/>
    <property type="evidence" value="ECO:0007669"/>
    <property type="project" value="TreeGrafter"/>
</dbReference>
<protein>
    <submittedName>
        <fullName evidence="5">Uncharacterized protein</fullName>
    </submittedName>
</protein>
<dbReference type="PANTHER" id="PTHR30314:SF10">
    <property type="entry name" value="TUBULIN-LIKE PROTEIN CETZ"/>
    <property type="match status" value="1"/>
</dbReference>
<dbReference type="GO" id="GO:0005737">
    <property type="term" value="C:cytoplasm"/>
    <property type="evidence" value="ECO:0007669"/>
    <property type="project" value="TreeGrafter"/>
</dbReference>
<dbReference type="GO" id="GO:0005525">
    <property type="term" value="F:GTP binding"/>
    <property type="evidence" value="ECO:0007669"/>
    <property type="project" value="UniProtKB-KW"/>
</dbReference>
<keyword evidence="1" id="KW-0547">Nucleotide-binding</keyword>
<evidence type="ECO:0000256" key="2">
    <source>
        <dbReference type="ARBA" id="ARBA00023134"/>
    </source>
</evidence>
<dbReference type="Pfam" id="PF00091">
    <property type="entry name" value="Tubulin"/>
    <property type="match status" value="1"/>
</dbReference>
<dbReference type="GO" id="GO:0003924">
    <property type="term" value="F:GTPase activity"/>
    <property type="evidence" value="ECO:0007669"/>
    <property type="project" value="InterPro"/>
</dbReference>
<feature type="domain" description="Tubulin-like CetZ C-terminal" evidence="4">
    <location>
        <begin position="199"/>
        <end position="375"/>
    </location>
</feature>
<keyword evidence="2" id="KW-0342">GTP-binding</keyword>
<proteinExistence type="predicted"/>
<organism evidence="5">
    <name type="scientific">marine metagenome</name>
    <dbReference type="NCBI Taxonomy" id="408172"/>
    <lineage>
        <taxon>unclassified sequences</taxon>
        <taxon>metagenomes</taxon>
        <taxon>ecological metagenomes</taxon>
    </lineage>
</organism>
<dbReference type="InterPro" id="IPR045061">
    <property type="entry name" value="FtsZ/CetZ"/>
</dbReference>
<dbReference type="InterPro" id="IPR036525">
    <property type="entry name" value="Tubulin/FtsZ_GTPase_sf"/>
</dbReference>
<dbReference type="GO" id="GO:0007017">
    <property type="term" value="P:microtubule-based process"/>
    <property type="evidence" value="ECO:0007669"/>
    <property type="project" value="InterPro"/>
</dbReference>
<dbReference type="InterPro" id="IPR048737">
    <property type="entry name" value="CetZ_C"/>
</dbReference>
<reference evidence="5" key="1">
    <citation type="submission" date="2018-05" db="EMBL/GenBank/DDBJ databases">
        <authorList>
            <person name="Lanie J.A."/>
            <person name="Ng W.-L."/>
            <person name="Kazmierczak K.M."/>
            <person name="Andrzejewski T.M."/>
            <person name="Davidsen T.M."/>
            <person name="Wayne K.J."/>
            <person name="Tettelin H."/>
            <person name="Glass J.I."/>
            <person name="Rusch D."/>
            <person name="Podicherti R."/>
            <person name="Tsui H.-C.T."/>
            <person name="Winkler M.E."/>
        </authorList>
    </citation>
    <scope>NUCLEOTIDE SEQUENCE</scope>
</reference>
<dbReference type="InterPro" id="IPR003008">
    <property type="entry name" value="Tubulin_FtsZ_GTPase"/>
</dbReference>
<name>A0A381R0K4_9ZZZZ</name>
<dbReference type="Gene3D" id="3.30.1330.20">
    <property type="entry name" value="Tubulin/FtsZ, C-terminal domain"/>
    <property type="match status" value="1"/>
</dbReference>
<gene>
    <name evidence="5" type="ORF">METZ01_LOCUS38086</name>
</gene>
<evidence type="ECO:0000256" key="1">
    <source>
        <dbReference type="ARBA" id="ARBA00022741"/>
    </source>
</evidence>
<accession>A0A381R0K4</accession>
<dbReference type="InterPro" id="IPR037103">
    <property type="entry name" value="Tubulin/FtsZ-like_C"/>
</dbReference>
<evidence type="ECO:0000313" key="5">
    <source>
        <dbReference type="EMBL" id="SUZ85232.1"/>
    </source>
</evidence>
<evidence type="ECO:0000259" key="3">
    <source>
        <dbReference type="Pfam" id="PF00091"/>
    </source>
</evidence>
<dbReference type="GO" id="GO:0005874">
    <property type="term" value="C:microtubule"/>
    <property type="evidence" value="ECO:0007669"/>
    <property type="project" value="InterPro"/>
</dbReference>
<feature type="domain" description="Tubulin/FtsZ GTPase" evidence="3">
    <location>
        <begin position="3"/>
        <end position="195"/>
    </location>
</feature>
<dbReference type="EMBL" id="UINC01001627">
    <property type="protein sequence ID" value="SUZ85232.1"/>
    <property type="molecule type" value="Genomic_DNA"/>
</dbReference>
<dbReference type="AlphaFoldDB" id="A0A381R0K4"/>
<dbReference type="InterPro" id="IPR017975">
    <property type="entry name" value="Tubulin_CS"/>
</dbReference>
<dbReference type="GO" id="GO:0032153">
    <property type="term" value="C:cell division site"/>
    <property type="evidence" value="ECO:0007669"/>
    <property type="project" value="TreeGrafter"/>
</dbReference>
<sequence>MKLIVVGSGQGGSNIADEFVSMGEWVWKNRGIRIFTGSDEDPISTGVFAINLGAGDLYGLKHIPQTSDHTILMGNSDEFRGRGAGKINANGAEQARKDSKKIISTIRDSGDVATADAILVIATAAGGTGSGSIGVIVDELKHNFSKPVYAMVVLPFAYQYDDPDTMVNTGTCLKRVLENSLADAVFLMDNQKFVRANDTTSTNYGEINTRIAQSFMDILCVGEENDQRFVGEVLDANDVITMLHGPTAIGVGQGSIPTKQQPRFFNKFYQKPDTADHFSDSKSQMERAKNVLTRTLADLSIDCEHHEESSTSYDAQYVLGLFSAPSDETTQEIIEMMDSNLAEQVPGAGRRKGTYPGRTSETVSITVIMSNLGKGAAMDKVEFFYRSAVDAIAAKEDQQDARNQLWNQTNRVAAQLPNL</sequence>
<dbReference type="PROSITE" id="PS00227">
    <property type="entry name" value="TUBULIN"/>
    <property type="match status" value="1"/>
</dbReference>
<dbReference type="SUPFAM" id="SSF52490">
    <property type="entry name" value="Tubulin nucleotide-binding domain-like"/>
    <property type="match status" value="1"/>
</dbReference>
<dbReference type="PANTHER" id="PTHR30314">
    <property type="entry name" value="CELL DIVISION PROTEIN FTSZ-RELATED"/>
    <property type="match status" value="1"/>
</dbReference>